<evidence type="ECO:0000313" key="4">
    <source>
        <dbReference type="Proteomes" id="UP001497457"/>
    </source>
</evidence>
<reference evidence="3 4" key="2">
    <citation type="submission" date="2024-10" db="EMBL/GenBank/DDBJ databases">
        <authorList>
            <person name="Ryan C."/>
        </authorList>
    </citation>
    <scope>NUCLEOTIDE SEQUENCE [LARGE SCALE GENOMIC DNA]</scope>
</reference>
<evidence type="ECO:0000256" key="1">
    <source>
        <dbReference type="SAM" id="MobiDB-lite"/>
    </source>
</evidence>
<feature type="transmembrane region" description="Helical" evidence="2">
    <location>
        <begin position="188"/>
        <end position="213"/>
    </location>
</feature>
<keyword evidence="4" id="KW-1185">Reference proteome</keyword>
<gene>
    <name evidence="3" type="ORF">URODEC1_LOCUS67981</name>
</gene>
<dbReference type="AlphaFoldDB" id="A0ABC9BSD1"/>
<organism evidence="3 4">
    <name type="scientific">Urochloa decumbens</name>
    <dbReference type="NCBI Taxonomy" id="240449"/>
    <lineage>
        <taxon>Eukaryota</taxon>
        <taxon>Viridiplantae</taxon>
        <taxon>Streptophyta</taxon>
        <taxon>Embryophyta</taxon>
        <taxon>Tracheophyta</taxon>
        <taxon>Spermatophyta</taxon>
        <taxon>Magnoliopsida</taxon>
        <taxon>Liliopsida</taxon>
        <taxon>Poales</taxon>
        <taxon>Poaceae</taxon>
        <taxon>PACMAD clade</taxon>
        <taxon>Panicoideae</taxon>
        <taxon>Panicodae</taxon>
        <taxon>Paniceae</taxon>
        <taxon>Melinidinae</taxon>
        <taxon>Urochloa</taxon>
    </lineage>
</organism>
<feature type="transmembrane region" description="Helical" evidence="2">
    <location>
        <begin position="158"/>
        <end position="176"/>
    </location>
</feature>
<dbReference type="EMBL" id="OZ075137">
    <property type="protein sequence ID" value="CAL5006341.1"/>
    <property type="molecule type" value="Genomic_DNA"/>
</dbReference>
<feature type="region of interest" description="Disordered" evidence="1">
    <location>
        <begin position="1"/>
        <end position="34"/>
    </location>
</feature>
<feature type="transmembrane region" description="Helical" evidence="2">
    <location>
        <begin position="43"/>
        <end position="68"/>
    </location>
</feature>
<accession>A0ABC9BSD1</accession>
<keyword evidence="2" id="KW-0472">Membrane</keyword>
<feature type="compositionally biased region" description="Pro residues" evidence="1">
    <location>
        <begin position="1"/>
        <end position="11"/>
    </location>
</feature>
<sequence>MGDVGPPPTPPRQERAPSPRTRRGRDDAAGPPAPANPYGDLELEVLSCIGLCCFLGALLACNVTSAAAMAVRRAYGRYSRAAAAAEETFLVSVGCLLYFGFLALLGHILKRRYQSERTGGGRDRNNRPAANQRRPLAGNVRRARGGQEALYGPITRSIHLMSCALMAVGLVTIILAPARSYEKKVGNLIGEIGWLLHAVAFCFIICAAISVQWRSTCAKLKQD</sequence>
<keyword evidence="2" id="KW-0812">Transmembrane</keyword>
<dbReference type="Proteomes" id="UP001497457">
    <property type="component" value="Chromosome 27b"/>
</dbReference>
<reference evidence="4" key="1">
    <citation type="submission" date="2024-06" db="EMBL/GenBank/DDBJ databases">
        <authorList>
            <person name="Ryan C."/>
        </authorList>
    </citation>
    <scope>NUCLEOTIDE SEQUENCE [LARGE SCALE GENOMIC DNA]</scope>
</reference>
<feature type="transmembrane region" description="Helical" evidence="2">
    <location>
        <begin position="89"/>
        <end position="109"/>
    </location>
</feature>
<proteinExistence type="predicted"/>
<evidence type="ECO:0000256" key="2">
    <source>
        <dbReference type="SAM" id="Phobius"/>
    </source>
</evidence>
<name>A0ABC9BSD1_9POAL</name>
<keyword evidence="2" id="KW-1133">Transmembrane helix</keyword>
<evidence type="ECO:0000313" key="3">
    <source>
        <dbReference type="EMBL" id="CAL5006341.1"/>
    </source>
</evidence>
<protein>
    <submittedName>
        <fullName evidence="3">Uncharacterized protein</fullName>
    </submittedName>
</protein>